<dbReference type="EMBL" id="BBIO01000011">
    <property type="protein sequence ID" value="GAK45673.1"/>
    <property type="molecule type" value="Genomic_DNA"/>
</dbReference>
<reference evidence="1 2" key="1">
    <citation type="submission" date="2014-07" db="EMBL/GenBank/DDBJ databases">
        <title>Tepidicaulis marinum gen. nov., sp. nov., a novel marine bacterium denitrifying nitrate to nitrous oxide strictly under microaerobic conditions.</title>
        <authorList>
            <person name="Takeuchi M."/>
            <person name="Yamagishi T."/>
            <person name="Kamagata Y."/>
            <person name="Oshima K."/>
            <person name="Hattori M."/>
            <person name="Katayama T."/>
            <person name="Hanada S."/>
            <person name="Tamaki H."/>
            <person name="Marumo K."/>
            <person name="Maeda H."/>
            <person name="Nedachi M."/>
            <person name="Iwasaki W."/>
            <person name="Suwa Y."/>
            <person name="Sakata S."/>
        </authorList>
    </citation>
    <scope>NUCLEOTIDE SEQUENCE [LARGE SCALE GENOMIC DNA]</scope>
    <source>
        <strain evidence="1 2">MA2</strain>
    </source>
</reference>
<dbReference type="AlphaFoldDB" id="A0A081BCA5"/>
<accession>A0A081BCA5</accession>
<dbReference type="PRINTS" id="PR00413">
    <property type="entry name" value="HADHALOGNASE"/>
</dbReference>
<dbReference type="SFLD" id="SFLDS00003">
    <property type="entry name" value="Haloacid_Dehalogenase"/>
    <property type="match status" value="1"/>
</dbReference>
<dbReference type="CDD" id="cd02603">
    <property type="entry name" value="HAD_sEH-N_like"/>
    <property type="match status" value="1"/>
</dbReference>
<dbReference type="eggNOG" id="COG0637">
    <property type="taxonomic scope" value="Bacteria"/>
</dbReference>
<dbReference type="Proteomes" id="UP000028702">
    <property type="component" value="Unassembled WGS sequence"/>
</dbReference>
<keyword evidence="2" id="KW-1185">Reference proteome</keyword>
<keyword evidence="1" id="KW-0378">Hydrolase</keyword>
<gene>
    <name evidence="1" type="ORF">M2A_2172</name>
</gene>
<evidence type="ECO:0000313" key="1">
    <source>
        <dbReference type="EMBL" id="GAK45673.1"/>
    </source>
</evidence>
<dbReference type="InterPro" id="IPR023214">
    <property type="entry name" value="HAD_sf"/>
</dbReference>
<dbReference type="STRING" id="1333998.M2A_2172"/>
<dbReference type="GO" id="GO:0016787">
    <property type="term" value="F:hydrolase activity"/>
    <property type="evidence" value="ECO:0007669"/>
    <property type="project" value="UniProtKB-KW"/>
</dbReference>
<organism evidence="1 2">
    <name type="scientific">Tepidicaulis marinus</name>
    <dbReference type="NCBI Taxonomy" id="1333998"/>
    <lineage>
        <taxon>Bacteria</taxon>
        <taxon>Pseudomonadati</taxon>
        <taxon>Pseudomonadota</taxon>
        <taxon>Alphaproteobacteria</taxon>
        <taxon>Hyphomicrobiales</taxon>
        <taxon>Parvibaculaceae</taxon>
        <taxon>Tepidicaulis</taxon>
    </lineage>
</organism>
<evidence type="ECO:0000313" key="2">
    <source>
        <dbReference type="Proteomes" id="UP000028702"/>
    </source>
</evidence>
<dbReference type="InterPro" id="IPR036412">
    <property type="entry name" value="HAD-like_sf"/>
</dbReference>
<sequence>MSERRPKAVIFDMGNVLIGWDARARYRAHFENEAALDAFFRTLFREIYDAVHDDEREMGACLAPLKEKHPHARHLIEIYEKDWGSFLTGLIEESVGLVHALHGAGIKLYGLTNWPHQVWPPHRAVPDTRDHYAFLDLFEDVLVSGQERLRKPDPEIYRLALSRFQLSPGEALFVDDLAENIAAAKALGMHGHVFETPAGLHAALCAHGLLPDKGRAG</sequence>
<protein>
    <submittedName>
        <fullName evidence="1">Haloacid dehalogenase-like hydrolase</fullName>
    </submittedName>
</protein>
<dbReference type="NCBIfam" id="TIGR01509">
    <property type="entry name" value="HAD-SF-IA-v3"/>
    <property type="match status" value="1"/>
</dbReference>
<dbReference type="Gene3D" id="1.10.150.240">
    <property type="entry name" value="Putative phosphatase, domain 2"/>
    <property type="match status" value="1"/>
</dbReference>
<dbReference type="PANTHER" id="PTHR43611:SF3">
    <property type="entry name" value="FLAVIN MONONUCLEOTIDE HYDROLASE 1, CHLOROPLATIC"/>
    <property type="match status" value="1"/>
</dbReference>
<comment type="caution">
    <text evidence="1">The sequence shown here is derived from an EMBL/GenBank/DDBJ whole genome shotgun (WGS) entry which is preliminary data.</text>
</comment>
<dbReference type="Gene3D" id="3.40.50.1000">
    <property type="entry name" value="HAD superfamily/HAD-like"/>
    <property type="match status" value="1"/>
</dbReference>
<dbReference type="SFLD" id="SFLDG01129">
    <property type="entry name" value="C1.5:_HAD__Beta-PGM__Phosphata"/>
    <property type="match status" value="1"/>
</dbReference>
<dbReference type="SUPFAM" id="SSF56784">
    <property type="entry name" value="HAD-like"/>
    <property type="match status" value="1"/>
</dbReference>
<proteinExistence type="predicted"/>
<dbReference type="PANTHER" id="PTHR43611">
    <property type="entry name" value="ALPHA-D-GLUCOSE 1-PHOSPHATE PHOSPHATASE"/>
    <property type="match status" value="1"/>
</dbReference>
<dbReference type="InterPro" id="IPR006439">
    <property type="entry name" value="HAD-SF_hydro_IA"/>
</dbReference>
<dbReference type="InterPro" id="IPR023198">
    <property type="entry name" value="PGP-like_dom2"/>
</dbReference>
<dbReference type="Pfam" id="PF00702">
    <property type="entry name" value="Hydrolase"/>
    <property type="match status" value="1"/>
</dbReference>
<dbReference type="RefSeq" id="WP_045447142.1">
    <property type="nucleotide sequence ID" value="NZ_BBIO01000011.1"/>
</dbReference>
<name>A0A081BCA5_9HYPH</name>